<proteinExistence type="predicted"/>
<sequence length="122" mass="13885">MMGMRQPEGAFSLLENGRSRLEFSASDPLREDSAEGDKSLRSLQRMIDCLTSHFERLFETYTCDHNVRCDGLWEFGKSNIVGPIYMQFEQFGKAIKGVWSYQGLACWLPHTVGYARKGCYGA</sequence>
<evidence type="ECO:0000313" key="1">
    <source>
        <dbReference type="EMBL" id="ABE29361.1"/>
    </source>
</evidence>
<organism evidence="1 2">
    <name type="scientific">Paraburkholderia xenovorans (strain LB400)</name>
    <dbReference type="NCBI Taxonomy" id="266265"/>
    <lineage>
        <taxon>Bacteria</taxon>
        <taxon>Pseudomonadati</taxon>
        <taxon>Pseudomonadota</taxon>
        <taxon>Betaproteobacteria</taxon>
        <taxon>Burkholderiales</taxon>
        <taxon>Burkholderiaceae</taxon>
        <taxon>Paraburkholderia</taxon>
    </lineage>
</organism>
<gene>
    <name evidence="1" type="ORF">Bxe_A3628</name>
</gene>
<dbReference type="EMBL" id="CP000270">
    <property type="protein sequence ID" value="ABE29361.1"/>
    <property type="molecule type" value="Genomic_DNA"/>
</dbReference>
<keyword evidence="2" id="KW-1185">Reference proteome</keyword>
<name>Q143X8_PARXL</name>
<accession>Q143X8</accession>
<dbReference type="AlphaFoldDB" id="Q143X8"/>
<evidence type="ECO:0000313" key="2">
    <source>
        <dbReference type="Proteomes" id="UP000001817"/>
    </source>
</evidence>
<dbReference type="KEGG" id="bxe:Bxe_A3628"/>
<dbReference type="Proteomes" id="UP000001817">
    <property type="component" value="Chromosome 1"/>
</dbReference>
<reference evidence="1 2" key="1">
    <citation type="journal article" date="2006" name="Proc. Natl. Acad. Sci. U.S.A.">
        <title>Burkholderia xenovorans LB400 harbors a multi-replicon, 9.73-Mbp genome shaped for versatility.</title>
        <authorList>
            <person name="Chain P.S."/>
            <person name="Denef V.J."/>
            <person name="Konstantinidis K.T."/>
            <person name="Vergez L.M."/>
            <person name="Agullo L."/>
            <person name="Reyes V.L."/>
            <person name="Hauser L."/>
            <person name="Cordova M."/>
            <person name="Gomez L."/>
            <person name="Gonzalez M."/>
            <person name="Land M."/>
            <person name="Lao V."/>
            <person name="Larimer F."/>
            <person name="LiPuma J.J."/>
            <person name="Mahenthiralingam E."/>
            <person name="Malfatti S.A."/>
            <person name="Marx C.J."/>
            <person name="Parnell J.J."/>
            <person name="Ramette A."/>
            <person name="Richardson P."/>
            <person name="Seeger M."/>
            <person name="Smith D."/>
            <person name="Spilker T."/>
            <person name="Sul W.J."/>
            <person name="Tsoi T.V."/>
            <person name="Ulrich L.E."/>
            <person name="Zhulin I.B."/>
            <person name="Tiedje J.M."/>
        </authorList>
    </citation>
    <scope>NUCLEOTIDE SEQUENCE [LARGE SCALE GENOMIC DNA]</scope>
    <source>
        <strain evidence="1 2">LB400</strain>
    </source>
</reference>
<protein>
    <submittedName>
        <fullName evidence="1">Uncharacterized protein</fullName>
    </submittedName>
</protein>